<accession>A0AA48M0K5</accession>
<protein>
    <recommendedName>
        <fullName evidence="1">Flagellar protein FlgJ N-terminal domain-containing protein</fullName>
    </recommendedName>
</protein>
<reference evidence="2" key="1">
    <citation type="submission" date="2023-07" db="EMBL/GenBank/DDBJ databases">
        <authorList>
            <person name="Pelsma A.J. K."/>
        </authorList>
    </citation>
    <scope>NUCLEOTIDE SEQUENCE</scope>
</reference>
<dbReference type="EMBL" id="OY288114">
    <property type="protein sequence ID" value="CAJ0852740.1"/>
    <property type="molecule type" value="Genomic_DNA"/>
</dbReference>
<gene>
    <name evidence="2" type="ORF">AMST5_00582</name>
</gene>
<evidence type="ECO:0000313" key="2">
    <source>
        <dbReference type="EMBL" id="CAJ0852740.1"/>
    </source>
</evidence>
<feature type="domain" description="Flagellar protein FlgJ N-terminal" evidence="1">
    <location>
        <begin position="100"/>
        <end position="136"/>
    </location>
</feature>
<dbReference type="InterPro" id="IPR019301">
    <property type="entry name" value="Flagellar_prot_FlgJ_N"/>
</dbReference>
<proteinExistence type="predicted"/>
<organism evidence="2">
    <name type="scientific">freshwater sediment metagenome</name>
    <dbReference type="NCBI Taxonomy" id="556182"/>
    <lineage>
        <taxon>unclassified sequences</taxon>
        <taxon>metagenomes</taxon>
        <taxon>ecological metagenomes</taxon>
    </lineage>
</organism>
<dbReference type="Pfam" id="PF10135">
    <property type="entry name" value="Rod-binding"/>
    <property type="match status" value="1"/>
</dbReference>
<name>A0AA48M0K5_9ZZZZ</name>
<dbReference type="AlphaFoldDB" id="A0AA48M0K5"/>
<sequence>MSIFPATDIISDVARAADPGKVKLAIKRLEDIGGEKARQVDLAFSAAESSVASLRGKTQSVTRVDAAASTATRVETLSPTQKFEAFLLQGWLDVILPKEGSGVYGGGAGTGIWRSMMAEQLATQIVRAGGVGLHNVLSHKNSSVAV</sequence>
<evidence type="ECO:0000259" key="1">
    <source>
        <dbReference type="Pfam" id="PF10135"/>
    </source>
</evidence>